<dbReference type="EMBL" id="UYYB01095705">
    <property type="protein sequence ID" value="VDM75700.1"/>
    <property type="molecule type" value="Genomic_DNA"/>
</dbReference>
<protein>
    <submittedName>
        <fullName evidence="1">Uncharacterized protein</fullName>
    </submittedName>
</protein>
<reference evidence="1 2" key="1">
    <citation type="submission" date="2018-11" db="EMBL/GenBank/DDBJ databases">
        <authorList>
            <consortium name="Pathogen Informatics"/>
        </authorList>
    </citation>
    <scope>NUCLEOTIDE SEQUENCE [LARGE SCALE GENOMIC DNA]</scope>
</reference>
<dbReference type="AlphaFoldDB" id="A0A3P7IR96"/>
<name>A0A3P7IR96_STRVU</name>
<accession>A0A3P7IR96</accession>
<organism evidence="1 2">
    <name type="scientific">Strongylus vulgaris</name>
    <name type="common">Blood worm</name>
    <dbReference type="NCBI Taxonomy" id="40348"/>
    <lineage>
        <taxon>Eukaryota</taxon>
        <taxon>Metazoa</taxon>
        <taxon>Ecdysozoa</taxon>
        <taxon>Nematoda</taxon>
        <taxon>Chromadorea</taxon>
        <taxon>Rhabditida</taxon>
        <taxon>Rhabditina</taxon>
        <taxon>Rhabditomorpha</taxon>
        <taxon>Strongyloidea</taxon>
        <taxon>Strongylidae</taxon>
        <taxon>Strongylus</taxon>
    </lineage>
</organism>
<keyword evidence="2" id="KW-1185">Reference proteome</keyword>
<evidence type="ECO:0000313" key="2">
    <source>
        <dbReference type="Proteomes" id="UP000270094"/>
    </source>
</evidence>
<sequence length="39" mass="4668">MFQMSIIANVLQYYDDEILDTFNNDEMPSSEEELEEKVH</sequence>
<proteinExistence type="predicted"/>
<gene>
    <name evidence="1" type="ORF">SVUK_LOCUS10698</name>
</gene>
<evidence type="ECO:0000313" key="1">
    <source>
        <dbReference type="EMBL" id="VDM75700.1"/>
    </source>
</evidence>
<dbReference type="Proteomes" id="UP000270094">
    <property type="component" value="Unassembled WGS sequence"/>
</dbReference>